<protein>
    <submittedName>
        <fullName evidence="3">Tetratricopeptide repeat domain 41</fullName>
    </submittedName>
</protein>
<evidence type="ECO:0000313" key="4">
    <source>
        <dbReference type="Proteomes" id="UP000694385"/>
    </source>
</evidence>
<dbReference type="OMA" id="QIHPNTI"/>
<dbReference type="Pfam" id="PF24883">
    <property type="entry name" value="NPHP3_N"/>
    <property type="match status" value="1"/>
</dbReference>
<reference evidence="3" key="2">
    <citation type="submission" date="2025-09" db="UniProtKB">
        <authorList>
            <consortium name="Ensembl"/>
        </authorList>
    </citation>
    <scope>IDENTIFICATION</scope>
</reference>
<dbReference type="PANTHER" id="PTHR19860">
    <property type="entry name" value="DDB1- AND CUL4-ASSOCIATED FACTOR 12-RELATED"/>
    <property type="match status" value="1"/>
</dbReference>
<proteinExistence type="predicted"/>
<reference evidence="3" key="1">
    <citation type="submission" date="2025-08" db="UniProtKB">
        <authorList>
            <consortium name="Ensembl"/>
        </authorList>
    </citation>
    <scope>IDENTIFICATION</scope>
</reference>
<dbReference type="Gene3D" id="1.25.40.10">
    <property type="entry name" value="Tetratricopeptide repeat domain"/>
    <property type="match status" value="1"/>
</dbReference>
<dbReference type="InterPro" id="IPR051191">
    <property type="entry name" value="DCAF12"/>
</dbReference>
<name>A0A8C5K313_JACJA</name>
<dbReference type="PANTHER" id="PTHR19860:SF18">
    <property type="entry name" value="DUF4062 DOMAIN-CONTAINING PROTEIN"/>
    <property type="match status" value="1"/>
</dbReference>
<keyword evidence="1" id="KW-0677">Repeat</keyword>
<feature type="domain" description="Nephrocystin 3-like N-terminal" evidence="2">
    <location>
        <begin position="329"/>
        <end position="393"/>
    </location>
</feature>
<dbReference type="InterPro" id="IPR056884">
    <property type="entry name" value="NPHP3-like_N"/>
</dbReference>
<evidence type="ECO:0000313" key="3">
    <source>
        <dbReference type="Ensembl" id="ENSJJAP00000004526.1"/>
    </source>
</evidence>
<dbReference type="Proteomes" id="UP000694385">
    <property type="component" value="Unassembled WGS sequence"/>
</dbReference>
<organism evidence="3 4">
    <name type="scientific">Jaculus jaculus</name>
    <name type="common">Lesser Egyptian jerboa</name>
    <dbReference type="NCBI Taxonomy" id="51337"/>
    <lineage>
        <taxon>Eukaryota</taxon>
        <taxon>Metazoa</taxon>
        <taxon>Chordata</taxon>
        <taxon>Craniata</taxon>
        <taxon>Vertebrata</taxon>
        <taxon>Euteleostomi</taxon>
        <taxon>Mammalia</taxon>
        <taxon>Eutheria</taxon>
        <taxon>Euarchontoglires</taxon>
        <taxon>Glires</taxon>
        <taxon>Rodentia</taxon>
        <taxon>Myomorpha</taxon>
        <taxon>Dipodoidea</taxon>
        <taxon>Dipodidae</taxon>
        <taxon>Dipodinae</taxon>
        <taxon>Jaculus</taxon>
    </lineage>
</organism>
<gene>
    <name evidence="3" type="primary">LOC101593562</name>
</gene>
<dbReference type="GeneTree" id="ENSGT00530000064216"/>
<evidence type="ECO:0000259" key="2">
    <source>
        <dbReference type="Pfam" id="PF24883"/>
    </source>
</evidence>
<dbReference type="Ensembl" id="ENSJJAT00000010667.1">
    <property type="protein sequence ID" value="ENSJJAP00000004526.1"/>
    <property type="gene ID" value="ENSJJAG00000009462.1"/>
</dbReference>
<sequence>MSQKAKENVVRNNTLFLLKPQKPIQPYICSTLDDFEEERDFLATTIFPRLNDSCIARGTCFKAVDLRWAAVKTQNSFPASLSRQYSCLNSQHLKLCLDNVDSCFPFFICLLGQTYGDFLPDHSPSLFSTATDLASLSKEEQNLYVAAKNGYPWVLETPNCSVTEFEIMQAAFRKESQFQYFYFRTGSSLLKTLSEVEKVKPPSGSLVNEEGKLKIGKLKAKIISKGLPVRFYKDLHELGELVFKDWLAVIEKLYPATVMMDNIDYKHSFERLYHEDFTEKCKQVFVISKESSRTFEILERFVLKDVELNSNKATGGSSLDNILRINSLPTNKSILLLSGERGCGKSTLIASWVDYFKNKYPSTLVIPYFVGSTCESSDITSVLHYFVVELQHNAHGEEAGRHVLSESAGVIFVLFVHAGFGRPSNLTVSEVFKCLWIYQAKDFSWLPHPLPPHCKFVLTTISSSVSCKLLCARPDVKTVELACTGDEDTKLSIFRRHLSAHALDLFSQSQPILKKKPSLNALKLTILASELKECRIYRNEFQCMRKYLEAASIQELWELTLKRWVEDYSWNLKQKGANFDFPHIRLDGWVADVLCLLCTSHCGLAEDELLRLLDMLGYRNHCKVTTMHWAAFRNATKQWVQEKPNGLLYFRHQSLRNAVEHRLLGVITPVRENKPSTSQSAVNYKKIHFHRLMMRYFQRQTTFWRVYQELPWHLKMSECWDGLCSFVTSPSIIDFISKIRNPSLWTRLHLAHYWSTLLGAGYDVAQAFLLSVGKIEGEQHQTVRKRPTLSVLECSLSQVTATDKCRMLLFIGRFLKLMGKTSDAERLFLSVEGKLLQNQSLTEMLLKTQNAVGELYLEIGMTQKGFSYFQEAWSNLLSFSLSDLKNSQDLMKQKVNVLNNLAKSASQEFLKENHILEYATEVSKLVSNNPLDQATMKYTEGILMLVAGNTFLAKLKFQECLNIRRSLFGDKNMPVGEIMESLADLLFFLLRDNEKSQRKQVNEYYRQVIRIKENADALTTSKLVRKQLNISLSNTMYKLAAHLLVSDSCHHSMLEAVGYLYRALDLRVTHLGSSHSSIHGILQLLREIKRFNGSKCWPQGTSQQYPESFKNCFVLWEHLPKLNYHSAHGSNSVSSAVCMHAGKFQRAESMALAPLPPPPIPDKSKWAFGKGKRGLTSAMNTSAEEKTQQKTRNVQIWNGPRKQGPVKPKDLDCSFRILSLDKVNCLVRLSRQKILSTKSESGEGHITTIYHHSLPAPGNMNKPWESISELISEKWLFHSPQCGLTPHKSILQRRPQTETKFLKIPTNMNKE</sequence>
<evidence type="ECO:0000256" key="1">
    <source>
        <dbReference type="ARBA" id="ARBA00022737"/>
    </source>
</evidence>
<dbReference type="InterPro" id="IPR027417">
    <property type="entry name" value="P-loop_NTPase"/>
</dbReference>
<keyword evidence="4" id="KW-1185">Reference proteome</keyword>
<accession>A0A8C5K313</accession>
<dbReference type="Gene3D" id="3.40.50.300">
    <property type="entry name" value="P-loop containing nucleotide triphosphate hydrolases"/>
    <property type="match status" value="1"/>
</dbReference>
<dbReference type="GO" id="GO:0080008">
    <property type="term" value="C:Cul4-RING E3 ubiquitin ligase complex"/>
    <property type="evidence" value="ECO:0007669"/>
    <property type="project" value="TreeGrafter"/>
</dbReference>
<dbReference type="InterPro" id="IPR011990">
    <property type="entry name" value="TPR-like_helical_dom_sf"/>
</dbReference>